<dbReference type="AlphaFoldDB" id="A0AAN8JUY3"/>
<evidence type="ECO:0000256" key="1">
    <source>
        <dbReference type="ARBA" id="ARBA00010090"/>
    </source>
</evidence>
<accession>A0AAN8JUY3</accession>
<dbReference type="InterPro" id="IPR008405">
    <property type="entry name" value="ApoL"/>
</dbReference>
<dbReference type="PANTHER" id="PTHR14096:SF28">
    <property type="entry name" value="APOLIPOPROTEIN L, 1-RELATED"/>
    <property type="match status" value="1"/>
</dbReference>
<dbReference type="GO" id="GO:0006869">
    <property type="term" value="P:lipid transport"/>
    <property type="evidence" value="ECO:0007669"/>
    <property type="project" value="InterPro"/>
</dbReference>
<dbReference type="PANTHER" id="PTHR14096">
    <property type="entry name" value="APOLIPOPROTEIN L"/>
    <property type="match status" value="1"/>
</dbReference>
<dbReference type="InterPro" id="IPR027417">
    <property type="entry name" value="P-loop_NTPase"/>
</dbReference>
<name>A0AAN8JUY3_PATCE</name>
<proteinExistence type="inferred from homology"/>
<comment type="caution">
    <text evidence="2">The sequence shown here is derived from an EMBL/GenBank/DDBJ whole genome shotgun (WGS) entry which is preliminary data.</text>
</comment>
<dbReference type="Proteomes" id="UP001347796">
    <property type="component" value="Unassembled WGS sequence"/>
</dbReference>
<dbReference type="GO" id="GO:0016020">
    <property type="term" value="C:membrane"/>
    <property type="evidence" value="ECO:0007669"/>
    <property type="project" value="TreeGrafter"/>
</dbReference>
<dbReference type="GO" id="GO:0005576">
    <property type="term" value="C:extracellular region"/>
    <property type="evidence" value="ECO:0007669"/>
    <property type="project" value="InterPro"/>
</dbReference>
<keyword evidence="3" id="KW-1185">Reference proteome</keyword>
<dbReference type="EMBL" id="JAZGQO010000007">
    <property type="protein sequence ID" value="KAK6183261.1"/>
    <property type="molecule type" value="Genomic_DNA"/>
</dbReference>
<comment type="similarity">
    <text evidence="1">Belongs to the apolipoprotein L family.</text>
</comment>
<reference evidence="2 3" key="1">
    <citation type="submission" date="2024-01" db="EMBL/GenBank/DDBJ databases">
        <title>The genome of the rayed Mediterranean limpet Patella caerulea (Linnaeus, 1758).</title>
        <authorList>
            <person name="Anh-Thu Weber A."/>
            <person name="Halstead-Nussloch G."/>
        </authorList>
    </citation>
    <scope>NUCLEOTIDE SEQUENCE [LARGE SCALE GENOMIC DNA]</scope>
    <source>
        <strain evidence="2">AATW-2023a</strain>
        <tissue evidence="2">Whole specimen</tissue>
    </source>
</reference>
<sequence length="377" mass="41272">MFGDFITDYMWIVYTNKDKLDKARKTGKAYIELAPPDLKKVLKEFENKYIFVNSTSDNLEPAFNSLSTIINSVTKENFYTIEKYKEGIEILKRFVEVGRKYKEAYTAWINKRIEIIIQFSEWENELNCMAKDVRISKVAGSVGGIAGSAMAVAAAPVKFGTSLGLTAAGDAIVIAGGVTGSGATVADVLITNKRKKQINTLLKEDKELVDKLGKLTTSFKETFLEVFLNNEIKGVIKYVLGQSITHSNNTTFKEEVNKGLVKALGYLLPFLNAEIKYLEPLEIDKKHDAGIVAANAAVTTGGQVAKIVAVATDATTDLVGSVARSTATAVKVTAIAGIVFSIITLPLDLNTIIQNSEDLHLNTKHQLAILYIISMKF</sequence>
<gene>
    <name evidence="2" type="ORF">SNE40_010772</name>
</gene>
<evidence type="ECO:0000313" key="3">
    <source>
        <dbReference type="Proteomes" id="UP001347796"/>
    </source>
</evidence>
<dbReference type="GO" id="GO:0042157">
    <property type="term" value="P:lipoprotein metabolic process"/>
    <property type="evidence" value="ECO:0007669"/>
    <property type="project" value="InterPro"/>
</dbReference>
<dbReference type="Gene3D" id="3.40.50.300">
    <property type="entry name" value="P-loop containing nucleotide triphosphate hydrolases"/>
    <property type="match status" value="1"/>
</dbReference>
<evidence type="ECO:0000313" key="2">
    <source>
        <dbReference type="EMBL" id="KAK6183261.1"/>
    </source>
</evidence>
<protein>
    <submittedName>
        <fullName evidence="2">Uncharacterized protein</fullName>
    </submittedName>
</protein>
<organism evidence="2 3">
    <name type="scientific">Patella caerulea</name>
    <name type="common">Rayed Mediterranean limpet</name>
    <dbReference type="NCBI Taxonomy" id="87958"/>
    <lineage>
        <taxon>Eukaryota</taxon>
        <taxon>Metazoa</taxon>
        <taxon>Spiralia</taxon>
        <taxon>Lophotrochozoa</taxon>
        <taxon>Mollusca</taxon>
        <taxon>Gastropoda</taxon>
        <taxon>Patellogastropoda</taxon>
        <taxon>Patelloidea</taxon>
        <taxon>Patellidae</taxon>
        <taxon>Patella</taxon>
    </lineage>
</organism>
<dbReference type="GO" id="GO:0008289">
    <property type="term" value="F:lipid binding"/>
    <property type="evidence" value="ECO:0007669"/>
    <property type="project" value="InterPro"/>
</dbReference>